<dbReference type="AlphaFoldDB" id="A0A0K9CP30"/>
<evidence type="ECO:0000313" key="2">
    <source>
        <dbReference type="Proteomes" id="UP000004650"/>
    </source>
</evidence>
<dbReference type="EMBL" id="ACDS02000048">
    <property type="protein sequence ID" value="KMV75976.1"/>
    <property type="molecule type" value="Genomic_DNA"/>
</dbReference>
<proteinExistence type="predicted"/>
<name>A0A0K9CP30_9FUSO</name>
<evidence type="ECO:0000313" key="1">
    <source>
        <dbReference type="EMBL" id="KMV75976.1"/>
    </source>
</evidence>
<reference evidence="2" key="1">
    <citation type="submission" date="2009-02" db="EMBL/GenBank/DDBJ databases">
        <title>The Genome Sequence of Shigella sp. D9.</title>
        <authorList>
            <consortium name="The Broad Institute Genome Sequencing Platform"/>
            <person name="Ward D."/>
            <person name="Young S.K."/>
            <person name="Kodira C.D."/>
            <person name="Zeng Q."/>
            <person name="Koehrsen M."/>
            <person name="Alvarado L."/>
            <person name="Berlin A."/>
            <person name="Borenstein D."/>
            <person name="Chen Z."/>
            <person name="Engels R."/>
            <person name="Freedman E."/>
            <person name="Gellesch M."/>
            <person name="Goldberg J."/>
            <person name="Griggs A."/>
            <person name="Gujja S."/>
            <person name="Heiman D."/>
            <person name="Hepburn T."/>
            <person name="Howarth C."/>
            <person name="Jen D."/>
            <person name="Larson L."/>
            <person name="Lewis B."/>
            <person name="Mehta T."/>
            <person name="Park D."/>
            <person name="Pearson M."/>
            <person name="Roberts A."/>
            <person name="Saif S."/>
            <person name="Shea T."/>
            <person name="Shenoy N."/>
            <person name="Sisk P."/>
            <person name="Stolte C."/>
            <person name="Sykes S."/>
            <person name="Walk T."/>
            <person name="White J."/>
            <person name="Yandava C."/>
            <person name="Allen-Vercoe E."/>
            <person name="Strauss J."/>
            <person name="Sibley C."/>
            <person name="White A."/>
            <person name="Ambrose C."/>
            <person name="Lander E."/>
            <person name="Nusbaum C."/>
            <person name="Galagan J."/>
            <person name="Birren B."/>
        </authorList>
    </citation>
    <scope>NUCLEOTIDE SEQUENCE [LARGE SCALE GENOMIC DNA]</scope>
    <source>
        <strain evidence="2">D11</strain>
    </source>
</reference>
<organism evidence="1 2">
    <name type="scientific">Fusobacterium animalis D11</name>
    <dbReference type="NCBI Taxonomy" id="556264"/>
    <lineage>
        <taxon>Bacteria</taxon>
        <taxon>Fusobacteriati</taxon>
        <taxon>Fusobacteriota</taxon>
        <taxon>Fusobacteriia</taxon>
        <taxon>Fusobacteriales</taxon>
        <taxon>Fusobacteriaceae</taxon>
        <taxon>Fusobacterium</taxon>
    </lineage>
</organism>
<protein>
    <submittedName>
        <fullName evidence="1">Uncharacterized protein</fullName>
    </submittedName>
</protein>
<reference evidence="1 2" key="2">
    <citation type="submission" date="2013-10" db="EMBL/GenBank/DDBJ databases">
        <title>The Genome Sequence of Fusobacterium nucleatum subsp. animalis D11.</title>
        <authorList>
            <consortium name="The Broad Institute Genomics Platform"/>
            <person name="Earl A."/>
            <person name="Ward D."/>
            <person name="Feldgarden M."/>
            <person name="Gevers D."/>
            <person name="Kostic A."/>
            <person name="Garrett W."/>
            <person name="Young S.K."/>
            <person name="Zeng Q."/>
            <person name="Gargeya S."/>
            <person name="Fitzgerald M."/>
            <person name="Abouelleil A."/>
            <person name="Alvarado L."/>
            <person name="Berlin A.M."/>
            <person name="Chapman S.B."/>
            <person name="Gainer-Dewar J."/>
            <person name="Goldberg J."/>
            <person name="Gnerre S."/>
            <person name="Griggs A."/>
            <person name="Gujja S."/>
            <person name="Hansen M."/>
            <person name="Howarth C."/>
            <person name="Imamovic A."/>
            <person name="Ireland A."/>
            <person name="Larimer J."/>
            <person name="McCowan C."/>
            <person name="Murphy C."/>
            <person name="Pearson M."/>
            <person name="Poon T.W."/>
            <person name="Priest M."/>
            <person name="Roberts A."/>
            <person name="Saif S."/>
            <person name="Shea T."/>
            <person name="Sykes S."/>
            <person name="Wortman J."/>
            <person name="Nusbaum C."/>
            <person name="Birren B."/>
        </authorList>
    </citation>
    <scope>NUCLEOTIDE SEQUENCE [LARGE SCALE GENOMIC DNA]</scope>
    <source>
        <strain evidence="1 2">D11</strain>
    </source>
</reference>
<accession>A0A0K9CP30</accession>
<dbReference type="Proteomes" id="UP000004650">
    <property type="component" value="Unassembled WGS sequence"/>
</dbReference>
<comment type="caution">
    <text evidence="1">The sequence shown here is derived from an EMBL/GenBank/DDBJ whole genome shotgun (WGS) entry which is preliminary data.</text>
</comment>
<gene>
    <name evidence="1" type="ORF">PSAG_04656</name>
</gene>
<sequence>MSELTYGRELIYANDIDYYDLKLPKQYYGANVIARALSGVIGKDDIDIKGLENLTIEELELFRDEILIKAHRLMEDNTMDNIKECTISPNIKVDNYDMEKFYNLTISYQAGKNVDWSGREKRNVFYIPIFKEMWKDMLGNLKCKLQDWVYSFGFEFEERGWFDERYITFVKLIDIVNIEIKKRIINEKDNIASEVKKESKTKSETKKEKTKLTLEKKQFIALNKILNYSKSDVGENINANFTDDDLLKYLLNSESKILKKAVSRSPEGAKEVIDYIDEFYKTDNEKAEIIGSLNLDTPQEIFNFVLAIDGNVGERLCINVAYTDNINLPIIKEDYEKNKNFSEVEKLILSNADVTMDIVLNNQNLGNIFIAVNSEEKIRCILENVYRERIGKLLAENMSYITGKDNNLDEERKVEKEHFEYFVENDVKDVGMEM</sequence>